<dbReference type="PANTHER" id="PTHR35936">
    <property type="entry name" value="MEMBRANE-BOUND LYTIC MUREIN TRANSGLYCOSYLASE F"/>
    <property type="match status" value="1"/>
</dbReference>
<feature type="chain" id="PRO_5013012006" description="Solute-binding protein family 3/N-terminal domain-containing protein" evidence="2">
    <location>
        <begin position="28"/>
        <end position="265"/>
    </location>
</feature>
<dbReference type="PANTHER" id="PTHR35936:SF17">
    <property type="entry name" value="ARGININE-BINDING EXTRACELLULAR PROTEIN ARTP"/>
    <property type="match status" value="1"/>
</dbReference>
<keyword evidence="5" id="KW-1185">Reference proteome</keyword>
<evidence type="ECO:0000259" key="3">
    <source>
        <dbReference type="SMART" id="SM00062"/>
    </source>
</evidence>
<proteinExistence type="predicted"/>
<evidence type="ECO:0000256" key="2">
    <source>
        <dbReference type="SAM" id="SignalP"/>
    </source>
</evidence>
<dbReference type="Pfam" id="PF00497">
    <property type="entry name" value="SBP_bac_3"/>
    <property type="match status" value="1"/>
</dbReference>
<comment type="caution">
    <text evidence="4">The sequence shown here is derived from an EMBL/GenBank/DDBJ whole genome shotgun (WGS) entry which is preliminary data.</text>
</comment>
<accession>A0A261SNA5</accession>
<dbReference type="OrthoDB" id="8994218at2"/>
<dbReference type="Gene3D" id="3.40.190.10">
    <property type="entry name" value="Periplasmic binding protein-like II"/>
    <property type="match status" value="2"/>
</dbReference>
<dbReference type="RefSeq" id="WP_094852369.1">
    <property type="nucleotide sequence ID" value="NZ_NEVM01000001.1"/>
</dbReference>
<keyword evidence="1 2" id="KW-0732">Signal</keyword>
<evidence type="ECO:0000313" key="5">
    <source>
        <dbReference type="Proteomes" id="UP000216020"/>
    </source>
</evidence>
<dbReference type="Proteomes" id="UP000216020">
    <property type="component" value="Unassembled WGS sequence"/>
</dbReference>
<protein>
    <recommendedName>
        <fullName evidence="3">Solute-binding protein family 3/N-terminal domain-containing protein</fullName>
    </recommendedName>
</protein>
<dbReference type="InterPro" id="IPR001638">
    <property type="entry name" value="Solute-binding_3/MltF_N"/>
</dbReference>
<sequence length="265" mass="28256">MYKAIRRTGAVASLCLAAVFANAPAQAQSAGDLQRIVDAKVVRVGAIEAPPWYHQDLLTNKWTGIVPETAEALFGYIGVKVEYVPTDWGTAVAGLQSNKFDLVGAFTATPARALAVDFSQSVGFVPTGVVSLKPELAGVKEWSALNKPEVKIAAVDGAATTRGVEGLLPKASWTLVKTNDAMLLELESGRADVAISNQPTLLQYVAAKKKGNISLPVPARGTTAPFALRKEANPQLRNWLDTTLQYAKADGVVQKIWEKYLPAGN</sequence>
<evidence type="ECO:0000256" key="1">
    <source>
        <dbReference type="ARBA" id="ARBA00022729"/>
    </source>
</evidence>
<organism evidence="4 5">
    <name type="scientific">Bordetella genomosp. 10</name>
    <dbReference type="NCBI Taxonomy" id="1416804"/>
    <lineage>
        <taxon>Bacteria</taxon>
        <taxon>Pseudomonadati</taxon>
        <taxon>Pseudomonadota</taxon>
        <taxon>Betaproteobacteria</taxon>
        <taxon>Burkholderiales</taxon>
        <taxon>Alcaligenaceae</taxon>
        <taxon>Bordetella</taxon>
    </lineage>
</organism>
<dbReference type="SMART" id="SM00062">
    <property type="entry name" value="PBPb"/>
    <property type="match status" value="1"/>
</dbReference>
<name>A0A261SNA5_9BORD</name>
<reference evidence="5" key="1">
    <citation type="submission" date="2017-05" db="EMBL/GenBank/DDBJ databases">
        <title>Complete and WGS of Bordetella genogroups.</title>
        <authorList>
            <person name="Spilker T."/>
            <person name="Lipuma J."/>
        </authorList>
    </citation>
    <scope>NUCLEOTIDE SEQUENCE [LARGE SCALE GENOMIC DNA]</scope>
    <source>
        <strain evidence="5">AU16122</strain>
    </source>
</reference>
<evidence type="ECO:0000313" key="4">
    <source>
        <dbReference type="EMBL" id="OZI38270.1"/>
    </source>
</evidence>
<dbReference type="SUPFAM" id="SSF53850">
    <property type="entry name" value="Periplasmic binding protein-like II"/>
    <property type="match status" value="1"/>
</dbReference>
<dbReference type="AlphaFoldDB" id="A0A261SNA5"/>
<feature type="domain" description="Solute-binding protein family 3/N-terminal" evidence="3">
    <location>
        <begin position="41"/>
        <end position="264"/>
    </location>
</feature>
<gene>
    <name evidence="4" type="ORF">CAL29_08090</name>
</gene>
<dbReference type="EMBL" id="NEVM01000001">
    <property type="protein sequence ID" value="OZI38270.1"/>
    <property type="molecule type" value="Genomic_DNA"/>
</dbReference>
<feature type="signal peptide" evidence="2">
    <location>
        <begin position="1"/>
        <end position="27"/>
    </location>
</feature>